<evidence type="ECO:0000256" key="2">
    <source>
        <dbReference type="ARBA" id="ARBA00023287"/>
    </source>
</evidence>
<keyword evidence="3" id="KW-0812">Transmembrane</keyword>
<evidence type="ECO:0000256" key="1">
    <source>
        <dbReference type="ARBA" id="ARBA00004241"/>
    </source>
</evidence>
<keyword evidence="3" id="KW-1133">Transmembrane helix</keyword>
<feature type="transmembrane region" description="Helical" evidence="3">
    <location>
        <begin position="6"/>
        <end position="28"/>
    </location>
</feature>
<organism evidence="4 5">
    <name type="scientific">Oceanobacillus kimchii</name>
    <dbReference type="NCBI Taxonomy" id="746691"/>
    <lineage>
        <taxon>Bacteria</taxon>
        <taxon>Bacillati</taxon>
        <taxon>Bacillota</taxon>
        <taxon>Bacilli</taxon>
        <taxon>Bacillales</taxon>
        <taxon>Bacillaceae</taxon>
        <taxon>Oceanobacillus</taxon>
    </lineage>
</organism>
<dbReference type="NCBIfam" id="NF040982">
    <property type="entry name" value="ComGD"/>
    <property type="match status" value="1"/>
</dbReference>
<dbReference type="SUPFAM" id="SSF54523">
    <property type="entry name" value="Pili subunits"/>
    <property type="match status" value="1"/>
</dbReference>
<dbReference type="InterPro" id="IPR012902">
    <property type="entry name" value="N_methyl_site"/>
</dbReference>
<evidence type="ECO:0000313" key="4">
    <source>
        <dbReference type="EMBL" id="GLO66565.1"/>
    </source>
</evidence>
<dbReference type="InterPro" id="IPR016785">
    <property type="entry name" value="ComGD"/>
</dbReference>
<comment type="subcellular location">
    <subcellularLocation>
        <location evidence="1">Cell surface</location>
    </subcellularLocation>
</comment>
<evidence type="ECO:0000313" key="5">
    <source>
        <dbReference type="Proteomes" id="UP001275436"/>
    </source>
</evidence>
<comment type="caution">
    <text evidence="4">The sequence shown here is derived from an EMBL/GenBank/DDBJ whole genome shotgun (WGS) entry which is preliminary data.</text>
</comment>
<keyword evidence="3" id="KW-0472">Membrane</keyword>
<dbReference type="Proteomes" id="UP001275436">
    <property type="component" value="Unassembled WGS sequence"/>
</dbReference>
<proteinExistence type="predicted"/>
<sequence length="142" mass="16628">MPLSKNGFTLIEVLFSLAILMVIITFFAPSQMTQLNQLKEKQFFELLKYDVLYIQSRARMYENERVLIRFYADEYRIIEGLNTNEVRPYPAGLSIDTFGKREIYFNSNGTVIQPRTISVYGINKTYQLIFPLGKGRFYIAEI</sequence>
<dbReference type="Pfam" id="PF07963">
    <property type="entry name" value="N_methyl"/>
    <property type="match status" value="1"/>
</dbReference>
<dbReference type="InterPro" id="IPR045584">
    <property type="entry name" value="Pilin-like"/>
</dbReference>
<dbReference type="NCBIfam" id="TIGR02532">
    <property type="entry name" value="IV_pilin_GFxxxE"/>
    <property type="match status" value="1"/>
</dbReference>
<keyword evidence="2" id="KW-0178">Competence</keyword>
<reference evidence="4 5" key="1">
    <citation type="submission" date="2023-02" db="EMBL/GenBank/DDBJ databases">
        <title>Oceanobacillus kimchii IFOP_LL358 isolated form Alexandrium catenella lab strain.</title>
        <authorList>
            <person name="Gajardo G."/>
            <person name="Ueki S."/>
            <person name="Maruyama F."/>
        </authorList>
    </citation>
    <scope>NUCLEOTIDE SEQUENCE [LARGE SCALE GENOMIC DNA]</scope>
    <source>
        <strain evidence="4 5">IFOP_LL358</strain>
    </source>
</reference>
<dbReference type="EMBL" id="BSKO01000001">
    <property type="protein sequence ID" value="GLO66565.1"/>
    <property type="molecule type" value="Genomic_DNA"/>
</dbReference>
<dbReference type="RefSeq" id="WP_017797025.1">
    <property type="nucleotide sequence ID" value="NZ_BSKO01000001.1"/>
</dbReference>
<name>A0ABQ5TN66_9BACI</name>
<gene>
    <name evidence="4" type="ORF">MACH08_23490</name>
</gene>
<protein>
    <submittedName>
        <fullName evidence="4">Competence protein ComGD</fullName>
    </submittedName>
</protein>
<dbReference type="PIRSF" id="PIRSF021292">
    <property type="entry name" value="Competence_ComGD"/>
    <property type="match status" value="1"/>
</dbReference>
<keyword evidence="5" id="KW-1185">Reference proteome</keyword>
<evidence type="ECO:0000256" key="3">
    <source>
        <dbReference type="SAM" id="Phobius"/>
    </source>
</evidence>
<accession>A0ABQ5TN66</accession>